<dbReference type="SUPFAM" id="SSF52540">
    <property type="entry name" value="P-loop containing nucleoside triphosphate hydrolases"/>
    <property type="match status" value="1"/>
</dbReference>
<dbReference type="Gene3D" id="3.40.50.300">
    <property type="entry name" value="P-loop containing nucleotide triphosphate hydrolases"/>
    <property type="match status" value="1"/>
</dbReference>
<dbReference type="Proteomes" id="UP000749010">
    <property type="component" value="Unassembled WGS sequence"/>
</dbReference>
<dbReference type="InterPro" id="IPR027417">
    <property type="entry name" value="P-loop_NTPase"/>
</dbReference>
<evidence type="ECO:0000313" key="1">
    <source>
        <dbReference type="EMBL" id="NMQ27382.1"/>
    </source>
</evidence>
<accession>A0ABX1TX18</accession>
<protein>
    <recommendedName>
        <fullName evidence="3">Thymidylate kinase-like domain-containing protein</fullName>
    </recommendedName>
</protein>
<comment type="caution">
    <text evidence="1">The sequence shown here is derived from an EMBL/GenBank/DDBJ whole genome shotgun (WGS) entry which is preliminary data.</text>
</comment>
<proteinExistence type="predicted"/>
<evidence type="ECO:0008006" key="3">
    <source>
        <dbReference type="Google" id="ProtNLM"/>
    </source>
</evidence>
<dbReference type="EMBL" id="SPMY01000017">
    <property type="protein sequence ID" value="NMQ27382.1"/>
    <property type="molecule type" value="Genomic_DNA"/>
</dbReference>
<keyword evidence="2" id="KW-1185">Reference proteome</keyword>
<organism evidence="1 2">
    <name type="scientific">Candidatus Accumulibacter phosphatis</name>
    <dbReference type="NCBI Taxonomy" id="327160"/>
    <lineage>
        <taxon>Bacteria</taxon>
        <taxon>Pseudomonadati</taxon>
        <taxon>Pseudomonadota</taxon>
        <taxon>Betaproteobacteria</taxon>
        <taxon>Candidatus Accumulibacter</taxon>
    </lineage>
</organism>
<reference evidence="1 2" key="1">
    <citation type="submission" date="2019-03" db="EMBL/GenBank/DDBJ databases">
        <title>Metabolic reconstructions from genomes of highly enriched 'Candidatus Accumulibacter' and 'Candidatus Competibacter' bioreactor populations.</title>
        <authorList>
            <person name="Annavajhala M.K."/>
            <person name="Welles L."/>
            <person name="Abbas B."/>
            <person name="Sorokin D."/>
            <person name="Park H."/>
            <person name="Van Loosdrecht M."/>
            <person name="Chandran K."/>
        </authorList>
    </citation>
    <scope>NUCLEOTIDE SEQUENCE [LARGE SCALE GENOMIC DNA]</scope>
    <source>
        <strain evidence="1 2">SBR_S</strain>
    </source>
</reference>
<gene>
    <name evidence="1" type="ORF">E4Q23_06205</name>
</gene>
<sequence length="488" mass="53636">MASENEPASGSGQGLSRFSSGFAVNQADQMNVAASAQPSPDDASTVAVEAVRKQMFLDFCAALDAHAMPYVILSGYSGYPDRIDSDIDFMVSEADFLRLPALFNDASSVPGARLVQAVQHGPSACCYALASHTGHRIAYLHPDSTASYRSKGRLWLRGQAVLASRRKAAAGFWIPAAAVEFEYYFVKRCDKGVVEAHHIDTFATLLAEDPVGCRAVLARLAPLPLSDELESAISKGNVAWFEQHRQQLQLALSDSMPREAFVGRLLSRASEILRRARRILRPTGLVIAVLGPDGSGKTTVIEHLERELAPVFRRVRRFHLRPHFGAALGSTVVTDPHGEKPRGHLASAAKVGLFMIDYWMGWLRWVYPAKVRSNLIVFDRYYHDMLVDPARYRLPRGSFLQRLLVDLVPKPDIWLILHAPPELLVARKGEITLEAAQVLSKDYAHLAFQLHAISIDTGRGLKETLAAAVAAPLEYLATRTSARIGAAR</sequence>
<name>A0ABX1TX18_9PROT</name>
<evidence type="ECO:0000313" key="2">
    <source>
        <dbReference type="Proteomes" id="UP000749010"/>
    </source>
</evidence>